<evidence type="ECO:0000256" key="4">
    <source>
        <dbReference type="ARBA" id="ARBA00023295"/>
    </source>
</evidence>
<keyword evidence="11" id="KW-1185">Reference proteome</keyword>
<keyword evidence="9" id="KW-0472">Membrane</keyword>
<dbReference type="Proteomes" id="UP000250043">
    <property type="component" value="Unassembled WGS sequence"/>
</dbReference>
<feature type="region of interest" description="Disordered" evidence="8">
    <location>
        <begin position="49"/>
        <end position="70"/>
    </location>
</feature>
<keyword evidence="9" id="KW-1133">Transmembrane helix</keyword>
<keyword evidence="9" id="KW-0812">Transmembrane</keyword>
<evidence type="ECO:0000256" key="5">
    <source>
        <dbReference type="ARBA" id="ARBA00023316"/>
    </source>
</evidence>
<proteinExistence type="inferred from homology"/>
<evidence type="ECO:0000256" key="6">
    <source>
        <dbReference type="ARBA" id="ARBA00036824"/>
    </source>
</evidence>
<dbReference type="GO" id="GO:0005576">
    <property type="term" value="C:extracellular region"/>
    <property type="evidence" value="ECO:0007669"/>
    <property type="project" value="TreeGrafter"/>
</dbReference>
<dbReference type="InterPro" id="IPR017853">
    <property type="entry name" value="GH"/>
</dbReference>
<evidence type="ECO:0000256" key="3">
    <source>
        <dbReference type="ARBA" id="ARBA00023180"/>
    </source>
</evidence>
<feature type="region of interest" description="Disordered" evidence="8">
    <location>
        <begin position="650"/>
        <end position="715"/>
    </location>
</feature>
<feature type="compositionally biased region" description="Low complexity" evidence="8">
    <location>
        <begin position="666"/>
        <end position="715"/>
    </location>
</feature>
<keyword evidence="2 10" id="KW-0378">Hydrolase</keyword>
<accession>A0A8E2DK42</accession>
<protein>
    <recommendedName>
        <fullName evidence="7">glucan 1,3-beta-glucosidase</fullName>
        <ecNumber evidence="7">3.2.1.58</ecNumber>
    </recommendedName>
</protein>
<dbReference type="AlphaFoldDB" id="A0A8E2DK42"/>
<evidence type="ECO:0000256" key="7">
    <source>
        <dbReference type="ARBA" id="ARBA00038929"/>
    </source>
</evidence>
<dbReference type="SUPFAM" id="SSF51445">
    <property type="entry name" value="(Trans)glycosidases"/>
    <property type="match status" value="1"/>
</dbReference>
<dbReference type="PANTHER" id="PTHR31297">
    <property type="entry name" value="GLUCAN ENDO-1,6-BETA-GLUCOSIDASE B"/>
    <property type="match status" value="1"/>
</dbReference>
<reference evidence="10 11" key="1">
    <citation type="submission" date="2016-07" db="EMBL/GenBank/DDBJ databases">
        <title>Draft genome of the white-rot fungus Obba rivulosa 3A-2.</title>
        <authorList>
            <consortium name="DOE Joint Genome Institute"/>
            <person name="Miettinen O."/>
            <person name="Riley R."/>
            <person name="Acob R."/>
            <person name="Barry K."/>
            <person name="Cullen D."/>
            <person name="De Vries R."/>
            <person name="Hainaut M."/>
            <person name="Hatakka A."/>
            <person name="Henrissat B."/>
            <person name="Hilden K."/>
            <person name="Kuo R."/>
            <person name="Labutti K."/>
            <person name="Lipzen A."/>
            <person name="Makela M.R."/>
            <person name="Sandor L."/>
            <person name="Spatafora J.W."/>
            <person name="Grigoriev I.V."/>
            <person name="Hibbett D.S."/>
        </authorList>
    </citation>
    <scope>NUCLEOTIDE SEQUENCE [LARGE SCALE GENOMIC DNA]</scope>
    <source>
        <strain evidence="10 11">3A-2</strain>
    </source>
</reference>
<dbReference type="InterPro" id="IPR050386">
    <property type="entry name" value="Glycosyl_hydrolase_5"/>
</dbReference>
<evidence type="ECO:0000256" key="2">
    <source>
        <dbReference type="ARBA" id="ARBA00022801"/>
    </source>
</evidence>
<dbReference type="GO" id="GO:0004338">
    <property type="term" value="F:glucan exo-1,3-beta-glucosidase activity"/>
    <property type="evidence" value="ECO:0007669"/>
    <property type="project" value="UniProtKB-EC"/>
</dbReference>
<comment type="catalytic activity">
    <reaction evidence="6">
        <text>Successive hydrolysis of beta-D-glucose units from the non-reducing ends of (1-&gt;3)-beta-D-glucans, releasing alpha-glucose.</text>
        <dbReference type="EC" id="3.2.1.58"/>
    </reaction>
</comment>
<dbReference type="GO" id="GO:0009251">
    <property type="term" value="P:glucan catabolic process"/>
    <property type="evidence" value="ECO:0007669"/>
    <property type="project" value="TreeGrafter"/>
</dbReference>
<feature type="transmembrane region" description="Helical" evidence="9">
    <location>
        <begin position="15"/>
        <end position="39"/>
    </location>
</feature>
<evidence type="ECO:0000256" key="8">
    <source>
        <dbReference type="SAM" id="MobiDB-lite"/>
    </source>
</evidence>
<dbReference type="EMBL" id="KV722392">
    <property type="protein sequence ID" value="OCH91075.1"/>
    <property type="molecule type" value="Genomic_DNA"/>
</dbReference>
<organism evidence="10 11">
    <name type="scientific">Obba rivulosa</name>
    <dbReference type="NCBI Taxonomy" id="1052685"/>
    <lineage>
        <taxon>Eukaryota</taxon>
        <taxon>Fungi</taxon>
        <taxon>Dikarya</taxon>
        <taxon>Basidiomycota</taxon>
        <taxon>Agaricomycotina</taxon>
        <taxon>Agaricomycetes</taxon>
        <taxon>Polyporales</taxon>
        <taxon>Gelatoporiaceae</taxon>
        <taxon>Obba</taxon>
    </lineage>
</organism>
<keyword evidence="3" id="KW-0325">Glycoprotein</keyword>
<name>A0A8E2DK42_9APHY</name>
<dbReference type="Gene3D" id="3.20.20.80">
    <property type="entry name" value="Glycosidases"/>
    <property type="match status" value="1"/>
</dbReference>
<dbReference type="EC" id="3.2.1.58" evidence="7"/>
<gene>
    <name evidence="10" type="ORF">OBBRIDRAFT_729515</name>
</gene>
<evidence type="ECO:0000313" key="10">
    <source>
        <dbReference type="EMBL" id="OCH91075.1"/>
    </source>
</evidence>
<comment type="similarity">
    <text evidence="1">Belongs to the glycosyl hydrolase 5 (cellulase A) family.</text>
</comment>
<sequence>MSSRYAKIPIWKRPLFWLGAFILLAIVVLAVVLPVWFVVVKPHHSGSSSAAAAKNASNPESPTGAVTGGNGSTVVMDDGSSFTYINPFGGFWVSDPKNPYNDSAQPNSWTPPLNQPWTWGVDHIYGVNLGGLFVLEPFITPALYEATGAVDEWTLSTALAANGSLESTLENHYATFITEQDIAQIAGAGLNWIRLPVPFWAIQTWDNVGLNATSDAPVAEPFLPQVCWKYILRLLGWARKYGLRVEIDLHTIPGSQNGYNHSGRLGSVNFLNGVMGIANAQRALDYIRTLAEFISQPEYQNLIPVYGIVNEALLTTIGKDQLTTFYLHAYDMIRNITGIGEGHGAYIAIHDGFVGTASWKGFLQGSDRIILDTHPYFAFDGQPNDAPIDIPATGGNGTTLLGGQWPSQACSAWGPGMNASRGNFGVTMAGEFSNGFNDCGYFVEGAGLQPHAGGNCTMWQDWESWTDDVKAGLMAFAMASMDALGDWFFWTWKIAPSSITNTVRAPQWSYQLGLENGWIPTDPRVANGTCEAVGVAPQPFNGTFASWATGGAGAGEIAATSIEQFGQFPPATISNVPAASLDLLPSYTTAAPIITMPPLSFSAAATVSAGNGWDDTSDTAEFVTTISGCAYPDAWDAVNAQVPLSGCGATGAGAQAAPSTAPPAAPAAAPTTTASGVVPSTTAAAAPTTSDGAAVASSDTASDTSAAAVTTGAKR</sequence>
<keyword evidence="5" id="KW-0961">Cell wall biogenesis/degradation</keyword>
<dbReference type="GO" id="GO:0071555">
    <property type="term" value="P:cell wall organization"/>
    <property type="evidence" value="ECO:0007669"/>
    <property type="project" value="UniProtKB-KW"/>
</dbReference>
<evidence type="ECO:0000256" key="9">
    <source>
        <dbReference type="SAM" id="Phobius"/>
    </source>
</evidence>
<dbReference type="OrthoDB" id="62120at2759"/>
<dbReference type="GO" id="GO:0009986">
    <property type="term" value="C:cell surface"/>
    <property type="evidence" value="ECO:0007669"/>
    <property type="project" value="TreeGrafter"/>
</dbReference>
<keyword evidence="4" id="KW-0326">Glycosidase</keyword>
<evidence type="ECO:0000313" key="11">
    <source>
        <dbReference type="Proteomes" id="UP000250043"/>
    </source>
</evidence>
<dbReference type="PANTHER" id="PTHR31297:SF34">
    <property type="entry name" value="GLUCAN 1,3-BETA-GLUCOSIDASE 2"/>
    <property type="match status" value="1"/>
</dbReference>
<evidence type="ECO:0000256" key="1">
    <source>
        <dbReference type="ARBA" id="ARBA00005641"/>
    </source>
</evidence>